<organism evidence="1 2">
    <name type="scientific">Lachnoclostridium phocaeense</name>
    <dbReference type="NCBI Taxonomy" id="1871021"/>
    <lineage>
        <taxon>Bacteria</taxon>
        <taxon>Bacillati</taxon>
        <taxon>Bacillota</taxon>
        <taxon>Clostridia</taxon>
        <taxon>Lachnospirales</taxon>
        <taxon>Lachnospiraceae</taxon>
    </lineage>
</organism>
<gene>
    <name evidence="1" type="ORF">K8V82_08535</name>
</gene>
<evidence type="ECO:0008006" key="3">
    <source>
        <dbReference type="Google" id="ProtNLM"/>
    </source>
</evidence>
<evidence type="ECO:0000313" key="2">
    <source>
        <dbReference type="Proteomes" id="UP000769156"/>
    </source>
</evidence>
<name>A0A921LEB9_9FIRM</name>
<accession>A0A921LEB9</accession>
<reference evidence="1" key="2">
    <citation type="submission" date="2021-09" db="EMBL/GenBank/DDBJ databases">
        <authorList>
            <person name="Gilroy R."/>
        </authorList>
    </citation>
    <scope>NUCLEOTIDE SEQUENCE</scope>
    <source>
        <strain evidence="1">ChiSjej5B23-16112</strain>
    </source>
</reference>
<dbReference type="Proteomes" id="UP000769156">
    <property type="component" value="Unassembled WGS sequence"/>
</dbReference>
<dbReference type="AlphaFoldDB" id="A0A921LEB9"/>
<protein>
    <recommendedName>
        <fullName evidence="3">Tetratricopeptide repeat protein</fullName>
    </recommendedName>
</protein>
<dbReference type="InterPro" id="IPR011990">
    <property type="entry name" value="TPR-like_helical_dom_sf"/>
</dbReference>
<dbReference type="OrthoDB" id="1895216at2"/>
<reference evidence="1" key="1">
    <citation type="journal article" date="2021" name="PeerJ">
        <title>Extensive microbial diversity within the chicken gut microbiome revealed by metagenomics and culture.</title>
        <authorList>
            <person name="Gilroy R."/>
            <person name="Ravi A."/>
            <person name="Getino M."/>
            <person name="Pursley I."/>
            <person name="Horton D.L."/>
            <person name="Alikhan N.F."/>
            <person name="Baker D."/>
            <person name="Gharbi K."/>
            <person name="Hall N."/>
            <person name="Watson M."/>
            <person name="Adriaenssens E.M."/>
            <person name="Foster-Nyarko E."/>
            <person name="Jarju S."/>
            <person name="Secka A."/>
            <person name="Antonio M."/>
            <person name="Oren A."/>
            <person name="Chaudhuri R.R."/>
            <person name="La Ragione R."/>
            <person name="Hildebrand F."/>
            <person name="Pallen M.J."/>
        </authorList>
    </citation>
    <scope>NUCLEOTIDE SEQUENCE</scope>
    <source>
        <strain evidence="1">ChiSjej5B23-16112</strain>
    </source>
</reference>
<evidence type="ECO:0000313" key="1">
    <source>
        <dbReference type="EMBL" id="HJF94826.1"/>
    </source>
</evidence>
<proteinExistence type="predicted"/>
<comment type="caution">
    <text evidence="1">The sequence shown here is derived from an EMBL/GenBank/DDBJ whole genome shotgun (WGS) entry which is preliminary data.</text>
</comment>
<dbReference type="EMBL" id="DYVY01000140">
    <property type="protein sequence ID" value="HJF94826.1"/>
    <property type="molecule type" value="Genomic_DNA"/>
</dbReference>
<sequence length="255" mass="29776">MGSLILCHKKKAKHPYEISRIHMRIYTIEELCYYFCNNLYLVDYTIINRQLCDWLEEELELYDLADELRGILDQNGPVEQFLLAVLSHASIYSSSEITRIHNVLEHLKNQNEVEREKYKADNLFKAGEVASAILVYQSIVSKEWDDSVGRDFYGQVYGCLGSAYGRLLLYEEAAAMYEKGFNVCQDTKMLKAYLYCCYRYLPEEQYVKMLSNEPVYLSIGSVLKEEIRKAAENVKVDATDEQLGRWKKEYQRGNI</sequence>
<dbReference type="SUPFAM" id="SSF48452">
    <property type="entry name" value="TPR-like"/>
    <property type="match status" value="1"/>
</dbReference>